<protein>
    <submittedName>
        <fullName evidence="12">BMA-GAR-2</fullName>
    </submittedName>
</protein>
<gene>
    <name evidence="13" type="primary">bma-gar-2</name>
    <name evidence="12" type="synonym">Bma-gar-2</name>
    <name evidence="13" type="ORF">Bm4179</name>
    <name evidence="12" type="ORF">BM_Bm4179</name>
</gene>
<evidence type="ECO:0000256" key="2">
    <source>
        <dbReference type="ARBA" id="ARBA00022475"/>
    </source>
</evidence>
<dbReference type="PANTHER" id="PTHR24247">
    <property type="entry name" value="5-HYDROXYTRYPTAMINE RECEPTOR"/>
    <property type="match status" value="1"/>
</dbReference>
<reference evidence="12" key="1">
    <citation type="journal article" date="2007" name="Science">
        <title>Draft genome of the filarial nematode parasite Brugia malayi.</title>
        <authorList>
            <person name="Ghedin E."/>
            <person name="Wang S."/>
            <person name="Spiro D."/>
            <person name="Caler E."/>
            <person name="Zhao Q."/>
            <person name="Crabtree J."/>
            <person name="Allen J.E."/>
            <person name="Delcher A.L."/>
            <person name="Guiliano D.B."/>
            <person name="Miranda-Saavedra D."/>
            <person name="Angiuoli S.V."/>
            <person name="Creasy T."/>
            <person name="Amedeo P."/>
            <person name="Haas B."/>
            <person name="El-Sayed N.M."/>
            <person name="Wortman J.R."/>
            <person name="Feldblyum T."/>
            <person name="Tallon L."/>
            <person name="Schatz M."/>
            <person name="Shumway M."/>
            <person name="Koo H."/>
            <person name="Salzberg S.L."/>
            <person name="Schobel S."/>
            <person name="Pertea M."/>
            <person name="Pop M."/>
            <person name="White O."/>
            <person name="Barton G.J."/>
            <person name="Carlow C.K."/>
            <person name="Crawford M.J."/>
            <person name="Daub J."/>
            <person name="Dimmic M.W."/>
            <person name="Estes C.F."/>
            <person name="Foster J.M."/>
            <person name="Ganatra M."/>
            <person name="Gregory W.F."/>
            <person name="Johnson N.M."/>
            <person name="Jin J."/>
            <person name="Komuniecki R."/>
            <person name="Korf I."/>
            <person name="Kumar S."/>
            <person name="Laney S."/>
            <person name="Li B.W."/>
            <person name="Li W."/>
            <person name="Lindblom T.H."/>
            <person name="Lustigman S."/>
            <person name="Ma D."/>
            <person name="Maina C.V."/>
            <person name="Martin D.M."/>
            <person name="McCarter J.P."/>
            <person name="McReynolds L."/>
            <person name="Mitreva M."/>
            <person name="Nutman T.B."/>
            <person name="Parkinson J."/>
            <person name="Peregrin-Alvarez J.M."/>
            <person name="Poole C."/>
            <person name="Ren Q."/>
            <person name="Saunders L."/>
            <person name="Sluder A.E."/>
            <person name="Smith K."/>
            <person name="Stanke M."/>
            <person name="Unnasch T.R."/>
            <person name="Ware J."/>
            <person name="Wei A.D."/>
            <person name="Weil G."/>
            <person name="Williams D.J."/>
            <person name="Zhang Y."/>
            <person name="Williams S.A."/>
            <person name="Fraser-Liggett C."/>
            <person name="Slatko B."/>
            <person name="Blaxter M.L."/>
            <person name="Scott A.L."/>
        </authorList>
    </citation>
    <scope>NUCLEOTIDE SEQUENCE</scope>
    <source>
        <strain evidence="12">FR3</strain>
    </source>
</reference>
<sequence length="511" mass="59167">MELIGLEGIPMYTHFLLSDQRWHFGWFLCDLWLMVDYVVCLASIYTVLGITIDRYCSVKYPAAYRNWRTPRRFILTVAIIWLIPTILFGLSIFGYDKFTGERILKDDECYVQFMTNPILNMGMYISYYWSTLFVMLYLYWGIYRAAKLLAAKSEQNIKYTHMRVHTYIQTYTYHFRNATAINSRQLPTASKKQLLHQSSNNNIVHPVGKETTAITNTVATADINTSIIPLVPKRRLVMLLKYFLQSLAFIKGESNNSRGFSIKKPLSFISNLRNAQVDCINDENIPNEERIVCHFELSSKVSSAMERESTAPCVSPEISDPDAEQQTPFSAAHRIPFIDIDSLTSLVGHDDVYEIPPRIEVIEEPKHILVTSEEVRRPLLTAAQVTPRKHSLQGIYNIINVVRKRSLGRLKKQQCKNEYKSKSENRARKALRTITFILGTFTILWTPFYVLATVMGFCDSCKNSKIFNFFYSISYFLCYMNSPINPFCYAMANQQFKKTLIRILSCDFKRS</sequence>
<feature type="domain" description="G-protein coupled receptors family 1 profile" evidence="11">
    <location>
        <begin position="1"/>
        <end position="489"/>
    </location>
</feature>
<dbReference type="Gene3D" id="1.20.1070.10">
    <property type="entry name" value="Rhodopsin 7-helix transmembrane proteins"/>
    <property type="match status" value="2"/>
</dbReference>
<dbReference type="InterPro" id="IPR000276">
    <property type="entry name" value="GPCR_Rhodpsn"/>
</dbReference>
<keyword evidence="7 9" id="KW-0675">Receptor</keyword>
<feature type="transmembrane region" description="Helical" evidence="10">
    <location>
        <begin position="124"/>
        <end position="143"/>
    </location>
</feature>
<comment type="similarity">
    <text evidence="9">Belongs to the G-protein coupled receptor 1 family.</text>
</comment>
<evidence type="ECO:0000259" key="11">
    <source>
        <dbReference type="PROSITE" id="PS50262"/>
    </source>
</evidence>
<keyword evidence="4 10" id="KW-1133">Transmembrane helix</keyword>
<evidence type="ECO:0000313" key="13">
    <source>
        <dbReference type="WormBase" id="Bm4179"/>
    </source>
</evidence>
<evidence type="ECO:0000256" key="6">
    <source>
        <dbReference type="ARBA" id="ARBA00023136"/>
    </source>
</evidence>
<dbReference type="OMA" id="NSSKCFR"/>
<dbReference type="EMBL" id="LN854791">
    <property type="protein sequence ID" value="CRZ21770.1"/>
    <property type="molecule type" value="Genomic_DNA"/>
</dbReference>
<name>A0A0H5RZ53_BRUMA</name>
<dbReference type="WormBase" id="Bm4179">
    <property type="protein sequence ID" value="BM48465"/>
    <property type="gene ID" value="WBGene00224440"/>
    <property type="gene designation" value="Bma-gar-2"/>
</dbReference>
<dbReference type="AlphaFoldDB" id="A0A0H5RZ53"/>
<accession>A0A0H5RZ53</accession>
<reference evidence="12" key="2">
    <citation type="submission" date="2012-12" db="EMBL/GenBank/DDBJ databases">
        <authorList>
            <person name="Gao Y.W."/>
            <person name="Fan S.T."/>
            <person name="Sun H.T."/>
            <person name="Wang Z."/>
            <person name="Gao X.L."/>
            <person name="Li Y.G."/>
            <person name="Wang T.C."/>
            <person name="Zhang K."/>
            <person name="Xu W.W."/>
            <person name="Yu Z.J."/>
            <person name="Xia X.Z."/>
        </authorList>
    </citation>
    <scope>NUCLEOTIDE SEQUENCE</scope>
    <source>
        <strain evidence="12">FR3</strain>
    </source>
</reference>
<comment type="subcellular location">
    <subcellularLocation>
        <location evidence="1">Cell membrane</location>
        <topology evidence="1">Multi-pass membrane protein</topology>
    </subcellularLocation>
</comment>
<dbReference type="GO" id="GO:0045202">
    <property type="term" value="C:synapse"/>
    <property type="evidence" value="ECO:0007669"/>
    <property type="project" value="TreeGrafter"/>
</dbReference>
<dbReference type="GO" id="GO:0005886">
    <property type="term" value="C:plasma membrane"/>
    <property type="evidence" value="ECO:0007669"/>
    <property type="project" value="UniProtKB-SubCell"/>
</dbReference>
<dbReference type="GO" id="GO:0007197">
    <property type="term" value="P:adenylate cyclase-inhibiting G protein-coupled acetylcholine receptor signaling pathway"/>
    <property type="evidence" value="ECO:0007669"/>
    <property type="project" value="TreeGrafter"/>
</dbReference>
<dbReference type="GO" id="GO:0016907">
    <property type="term" value="F:G protein-coupled acetylcholine receptor activity"/>
    <property type="evidence" value="ECO:0007669"/>
    <property type="project" value="TreeGrafter"/>
</dbReference>
<feature type="transmembrane region" description="Helical" evidence="10">
    <location>
        <begin position="469"/>
        <end position="492"/>
    </location>
</feature>
<keyword evidence="5 9" id="KW-0297">G-protein coupled receptor</keyword>
<feature type="transmembrane region" description="Helical" evidence="10">
    <location>
        <begin position="430"/>
        <end position="457"/>
    </location>
</feature>
<keyword evidence="2" id="KW-1003">Cell membrane</keyword>
<feature type="transmembrane region" description="Helical" evidence="10">
    <location>
        <begin position="73"/>
        <end position="95"/>
    </location>
</feature>
<dbReference type="PROSITE" id="PS00237">
    <property type="entry name" value="G_PROTEIN_RECEP_F1_1"/>
    <property type="match status" value="1"/>
</dbReference>
<evidence type="ECO:0000256" key="3">
    <source>
        <dbReference type="ARBA" id="ARBA00022692"/>
    </source>
</evidence>
<dbReference type="Pfam" id="PF00001">
    <property type="entry name" value="7tm_1"/>
    <property type="match status" value="1"/>
</dbReference>
<dbReference type="PRINTS" id="PR00237">
    <property type="entry name" value="GPCRRHODOPSN"/>
</dbReference>
<dbReference type="SUPFAM" id="SSF81321">
    <property type="entry name" value="Family A G protein-coupled receptor-like"/>
    <property type="match status" value="1"/>
</dbReference>
<evidence type="ECO:0000256" key="1">
    <source>
        <dbReference type="ARBA" id="ARBA00004651"/>
    </source>
</evidence>
<evidence type="ECO:0000256" key="8">
    <source>
        <dbReference type="ARBA" id="ARBA00023224"/>
    </source>
</evidence>
<dbReference type="GO" id="GO:0004993">
    <property type="term" value="F:G protein-coupled serotonin receptor activity"/>
    <property type="evidence" value="ECO:0007669"/>
    <property type="project" value="TreeGrafter"/>
</dbReference>
<dbReference type="InterPro" id="IPR017452">
    <property type="entry name" value="GPCR_Rhodpsn_7TM"/>
</dbReference>
<dbReference type="PANTHER" id="PTHR24247:SF191">
    <property type="entry name" value="MUSCARINIC ACETYLCHOLINE RECEPTOR, B-TYPE, ISOFORM A"/>
    <property type="match status" value="1"/>
</dbReference>
<dbReference type="PROSITE" id="PS50262">
    <property type="entry name" value="G_PROTEIN_RECEP_F1_2"/>
    <property type="match status" value="1"/>
</dbReference>
<dbReference type="GO" id="GO:0030425">
    <property type="term" value="C:dendrite"/>
    <property type="evidence" value="ECO:0007669"/>
    <property type="project" value="TreeGrafter"/>
</dbReference>
<keyword evidence="6 10" id="KW-0472">Membrane</keyword>
<evidence type="ECO:0000256" key="7">
    <source>
        <dbReference type="ARBA" id="ARBA00023170"/>
    </source>
</evidence>
<keyword evidence="3 9" id="KW-0812">Transmembrane</keyword>
<proteinExistence type="inferred from homology"/>
<evidence type="ECO:0000313" key="12">
    <source>
        <dbReference type="EMBL" id="CRZ21770.1"/>
    </source>
</evidence>
<evidence type="ECO:0000256" key="5">
    <source>
        <dbReference type="ARBA" id="ARBA00023040"/>
    </source>
</evidence>
<feature type="transmembrane region" description="Helical" evidence="10">
    <location>
        <begin position="31"/>
        <end position="52"/>
    </location>
</feature>
<evidence type="ECO:0000256" key="4">
    <source>
        <dbReference type="ARBA" id="ARBA00022989"/>
    </source>
</evidence>
<keyword evidence="8 9" id="KW-0807">Transducer</keyword>
<dbReference type="GO" id="GO:0007187">
    <property type="term" value="P:G protein-coupled receptor signaling pathway, coupled to cyclic nucleotide second messenger"/>
    <property type="evidence" value="ECO:0007669"/>
    <property type="project" value="TreeGrafter"/>
</dbReference>
<evidence type="ECO:0000256" key="10">
    <source>
        <dbReference type="SAM" id="Phobius"/>
    </source>
</evidence>
<evidence type="ECO:0000256" key="9">
    <source>
        <dbReference type="RuleBase" id="RU000688"/>
    </source>
</evidence>
<organism evidence="12">
    <name type="scientific">Brugia malayi</name>
    <name type="common">Filarial nematode worm</name>
    <dbReference type="NCBI Taxonomy" id="6279"/>
    <lineage>
        <taxon>Eukaryota</taxon>
        <taxon>Metazoa</taxon>
        <taxon>Ecdysozoa</taxon>
        <taxon>Nematoda</taxon>
        <taxon>Chromadorea</taxon>
        <taxon>Rhabditida</taxon>
        <taxon>Spirurina</taxon>
        <taxon>Spiruromorpha</taxon>
        <taxon>Filarioidea</taxon>
        <taxon>Onchocercidae</taxon>
        <taxon>Brugia</taxon>
    </lineage>
</organism>